<name>A0A9Q3BCJ2_9BASI</name>
<keyword evidence="2" id="KW-1185">Reference proteome</keyword>
<accession>A0A9Q3BCJ2</accession>
<dbReference type="EMBL" id="AVOT02000419">
    <property type="protein sequence ID" value="MBW0462784.1"/>
    <property type="molecule type" value="Genomic_DNA"/>
</dbReference>
<proteinExistence type="predicted"/>
<dbReference type="AlphaFoldDB" id="A0A9Q3BCJ2"/>
<sequence length="97" mass="11040">MKKNGHWWVFEIKCNTDGSVEKFKAQLVACGDRTEPYTPMDLLISLDLILATSSLEGWAVFYSNGIGTYAYRLVYILVEPPTHILPRLKGRALYGMR</sequence>
<evidence type="ECO:0000313" key="2">
    <source>
        <dbReference type="Proteomes" id="UP000765509"/>
    </source>
</evidence>
<dbReference type="Proteomes" id="UP000765509">
    <property type="component" value="Unassembled WGS sequence"/>
</dbReference>
<protein>
    <submittedName>
        <fullName evidence="1">Uncharacterized protein</fullName>
    </submittedName>
</protein>
<dbReference type="OrthoDB" id="3054497at2759"/>
<gene>
    <name evidence="1" type="ORF">O181_002499</name>
</gene>
<evidence type="ECO:0000313" key="1">
    <source>
        <dbReference type="EMBL" id="MBW0462784.1"/>
    </source>
</evidence>
<reference evidence="1" key="1">
    <citation type="submission" date="2021-03" db="EMBL/GenBank/DDBJ databases">
        <title>Draft genome sequence of rust myrtle Austropuccinia psidii MF-1, a brazilian biotype.</title>
        <authorList>
            <person name="Quecine M.C."/>
            <person name="Pachon D.M.R."/>
            <person name="Bonatelli M.L."/>
            <person name="Correr F.H."/>
            <person name="Franceschini L.M."/>
            <person name="Leite T.F."/>
            <person name="Margarido G.R.A."/>
            <person name="Almeida C.A."/>
            <person name="Ferrarezi J.A."/>
            <person name="Labate C.A."/>
        </authorList>
    </citation>
    <scope>NUCLEOTIDE SEQUENCE</scope>
    <source>
        <strain evidence="1">MF-1</strain>
    </source>
</reference>
<organism evidence="1 2">
    <name type="scientific">Austropuccinia psidii MF-1</name>
    <dbReference type="NCBI Taxonomy" id="1389203"/>
    <lineage>
        <taxon>Eukaryota</taxon>
        <taxon>Fungi</taxon>
        <taxon>Dikarya</taxon>
        <taxon>Basidiomycota</taxon>
        <taxon>Pucciniomycotina</taxon>
        <taxon>Pucciniomycetes</taxon>
        <taxon>Pucciniales</taxon>
        <taxon>Sphaerophragmiaceae</taxon>
        <taxon>Austropuccinia</taxon>
    </lineage>
</organism>
<comment type="caution">
    <text evidence="1">The sequence shown here is derived from an EMBL/GenBank/DDBJ whole genome shotgun (WGS) entry which is preliminary data.</text>
</comment>